<proteinExistence type="predicted"/>
<gene>
    <name evidence="1" type="ORF">TSIB3V08_LOCUS12887</name>
</gene>
<evidence type="ECO:0000313" key="1">
    <source>
        <dbReference type="EMBL" id="CAD7268887.1"/>
    </source>
</evidence>
<name>A0A7R9BBF2_TIMSH</name>
<accession>A0A7R9BBF2</accession>
<organism evidence="1">
    <name type="scientific">Timema shepardi</name>
    <name type="common">Walking stick</name>
    <dbReference type="NCBI Taxonomy" id="629360"/>
    <lineage>
        <taxon>Eukaryota</taxon>
        <taxon>Metazoa</taxon>
        <taxon>Ecdysozoa</taxon>
        <taxon>Arthropoda</taxon>
        <taxon>Hexapoda</taxon>
        <taxon>Insecta</taxon>
        <taxon>Pterygota</taxon>
        <taxon>Neoptera</taxon>
        <taxon>Polyneoptera</taxon>
        <taxon>Phasmatodea</taxon>
        <taxon>Timematodea</taxon>
        <taxon>Timematoidea</taxon>
        <taxon>Timematidae</taxon>
        <taxon>Timema</taxon>
    </lineage>
</organism>
<reference evidence="1" key="1">
    <citation type="submission" date="2020-11" db="EMBL/GenBank/DDBJ databases">
        <authorList>
            <person name="Tran Van P."/>
        </authorList>
    </citation>
    <scope>NUCLEOTIDE SEQUENCE</scope>
</reference>
<dbReference type="EMBL" id="OC017601">
    <property type="protein sequence ID" value="CAD7268887.1"/>
    <property type="molecule type" value="Genomic_DNA"/>
</dbReference>
<sequence>MKCRELKKLEAFFPRAWMSWRVLVLISYRKLRALLC</sequence>
<dbReference type="AlphaFoldDB" id="A0A7R9BBF2"/>
<protein>
    <submittedName>
        <fullName evidence="1">Uncharacterized protein</fullName>
    </submittedName>
</protein>